<reference evidence="1" key="1">
    <citation type="submission" date="2015-06" db="EMBL/GenBank/DDBJ databases">
        <authorList>
            <person name="Nguyen H."/>
        </authorList>
    </citation>
    <scope>NUCLEOTIDE SEQUENCE</scope>
    <source>
        <strain evidence="1">DAOM 180753</strain>
    </source>
</reference>
<dbReference type="Proteomes" id="UP001227192">
    <property type="component" value="Unassembled WGS sequence"/>
</dbReference>
<name>A0AAI9T8K8_PENTH</name>
<evidence type="ECO:0000313" key="2">
    <source>
        <dbReference type="Proteomes" id="UP001227192"/>
    </source>
</evidence>
<feature type="non-terminal residue" evidence="1">
    <location>
        <position position="1"/>
    </location>
</feature>
<sequence length="68" mass="7853">RQRRRRAHGVCTSMLRRQHYPVAESHTIYSMLTKSNTQFSCEPFGKVMVEHLGSIAIGGPTEYMFLPR</sequence>
<protein>
    <submittedName>
        <fullName evidence="1">Uncharacterized protein</fullName>
    </submittedName>
</protein>
<proteinExistence type="predicted"/>
<organism evidence="1 2">
    <name type="scientific">Penicillium thymicola</name>
    <dbReference type="NCBI Taxonomy" id="293382"/>
    <lineage>
        <taxon>Eukaryota</taxon>
        <taxon>Fungi</taxon>
        <taxon>Dikarya</taxon>
        <taxon>Ascomycota</taxon>
        <taxon>Pezizomycotina</taxon>
        <taxon>Eurotiomycetes</taxon>
        <taxon>Eurotiomycetidae</taxon>
        <taxon>Eurotiales</taxon>
        <taxon>Aspergillaceae</taxon>
        <taxon>Penicillium</taxon>
    </lineage>
</organism>
<dbReference type="EMBL" id="LACB01000530">
    <property type="protein sequence ID" value="KAJ9482642.1"/>
    <property type="molecule type" value="Genomic_DNA"/>
</dbReference>
<dbReference type="AlphaFoldDB" id="A0AAI9T8K8"/>
<reference evidence="1" key="2">
    <citation type="journal article" date="2016" name="Fungal Biol.">
        <title>Ochratoxin A production by Penicillium thymicola.</title>
        <authorList>
            <person name="Nguyen H.D.T."/>
            <person name="McMullin D.R."/>
            <person name="Ponomareva E."/>
            <person name="Riley R."/>
            <person name="Pomraning K.R."/>
            <person name="Baker S.E."/>
            <person name="Seifert K.A."/>
        </authorList>
    </citation>
    <scope>NUCLEOTIDE SEQUENCE</scope>
    <source>
        <strain evidence="1">DAOM 180753</strain>
    </source>
</reference>
<evidence type="ECO:0000313" key="1">
    <source>
        <dbReference type="EMBL" id="KAJ9482642.1"/>
    </source>
</evidence>
<comment type="caution">
    <text evidence="1">The sequence shown here is derived from an EMBL/GenBank/DDBJ whole genome shotgun (WGS) entry which is preliminary data.</text>
</comment>
<gene>
    <name evidence="1" type="ORF">VN97_g10779</name>
</gene>
<keyword evidence="2" id="KW-1185">Reference proteome</keyword>
<accession>A0AAI9T8K8</accession>